<organism evidence="3 4">
    <name type="scientific">Acanthamoeba castellanii (strain ATCC 30010 / Neff)</name>
    <dbReference type="NCBI Taxonomy" id="1257118"/>
    <lineage>
        <taxon>Eukaryota</taxon>
        <taxon>Amoebozoa</taxon>
        <taxon>Discosea</taxon>
        <taxon>Longamoebia</taxon>
        <taxon>Centramoebida</taxon>
        <taxon>Acanthamoebidae</taxon>
        <taxon>Acanthamoeba</taxon>
    </lineage>
</organism>
<dbReference type="PROSITE" id="PS51526">
    <property type="entry name" value="RFX_DBD"/>
    <property type="match status" value="1"/>
</dbReference>
<keyword evidence="4" id="KW-1185">Reference proteome</keyword>
<dbReference type="InterPro" id="IPR003150">
    <property type="entry name" value="DNA-bd_RFX"/>
</dbReference>
<proteinExistence type="predicted"/>
<dbReference type="GO" id="GO:0006355">
    <property type="term" value="P:regulation of DNA-templated transcription"/>
    <property type="evidence" value="ECO:0007669"/>
    <property type="project" value="InterPro"/>
</dbReference>
<evidence type="ECO:0000313" key="3">
    <source>
        <dbReference type="EMBL" id="ELR20720.1"/>
    </source>
</evidence>
<dbReference type="AlphaFoldDB" id="L8H6F3"/>
<dbReference type="RefSeq" id="XP_004344123.1">
    <property type="nucleotide sequence ID" value="XM_004344073.1"/>
</dbReference>
<dbReference type="VEuPathDB" id="AmoebaDB:ACA1_054660"/>
<reference evidence="3 4" key="1">
    <citation type="journal article" date="2013" name="Genome Biol.">
        <title>Genome of Acanthamoeba castellanii highlights extensive lateral gene transfer and early evolution of tyrosine kinase signaling.</title>
        <authorList>
            <person name="Clarke M."/>
            <person name="Lohan A.J."/>
            <person name="Liu B."/>
            <person name="Lagkouvardos I."/>
            <person name="Roy S."/>
            <person name="Zafar N."/>
            <person name="Bertelli C."/>
            <person name="Schilde C."/>
            <person name="Kianianmomeni A."/>
            <person name="Burglin T.R."/>
            <person name="Frech C."/>
            <person name="Turcotte B."/>
            <person name="Kopec K.O."/>
            <person name="Synnott J.M."/>
            <person name="Choo C."/>
            <person name="Paponov I."/>
            <person name="Finkler A."/>
            <person name="Soon Heng Tan C."/>
            <person name="Hutchins A.P."/>
            <person name="Weinmeier T."/>
            <person name="Rattei T."/>
            <person name="Chu J.S."/>
            <person name="Gimenez G."/>
            <person name="Irimia M."/>
            <person name="Rigden D.J."/>
            <person name="Fitzpatrick D.A."/>
            <person name="Lorenzo-Morales J."/>
            <person name="Bateman A."/>
            <person name="Chiu C.H."/>
            <person name="Tang P."/>
            <person name="Hegemann P."/>
            <person name="Fromm H."/>
            <person name="Raoult D."/>
            <person name="Greub G."/>
            <person name="Miranda-Saavedra D."/>
            <person name="Chen N."/>
            <person name="Nash P."/>
            <person name="Ginger M.L."/>
            <person name="Horn M."/>
            <person name="Schaap P."/>
            <person name="Caler L."/>
            <person name="Loftus B."/>
        </authorList>
    </citation>
    <scope>NUCLEOTIDE SEQUENCE [LARGE SCALE GENOMIC DNA]</scope>
    <source>
        <strain evidence="3 4">Neff</strain>
    </source>
</reference>
<feature type="domain" description="RFX-type winged-helix" evidence="2">
    <location>
        <begin position="23"/>
        <end position="104"/>
    </location>
</feature>
<dbReference type="GO" id="GO:0003677">
    <property type="term" value="F:DNA binding"/>
    <property type="evidence" value="ECO:0007669"/>
    <property type="project" value="InterPro"/>
</dbReference>
<dbReference type="Gene3D" id="1.10.10.10">
    <property type="entry name" value="Winged helix-like DNA-binding domain superfamily/Winged helix DNA-binding domain"/>
    <property type="match status" value="1"/>
</dbReference>
<dbReference type="SUPFAM" id="SSF46785">
    <property type="entry name" value="Winged helix' DNA-binding domain"/>
    <property type="match status" value="1"/>
</dbReference>
<evidence type="ECO:0000259" key="2">
    <source>
        <dbReference type="PROSITE" id="PS51526"/>
    </source>
</evidence>
<accession>L8H6F3</accession>
<name>L8H6F3_ACACF</name>
<dbReference type="InterPro" id="IPR036390">
    <property type="entry name" value="WH_DNA-bd_sf"/>
</dbReference>
<dbReference type="Pfam" id="PF02257">
    <property type="entry name" value="RFX_DNA_binding"/>
    <property type="match status" value="1"/>
</dbReference>
<dbReference type="EMBL" id="KB007909">
    <property type="protein sequence ID" value="ELR20720.1"/>
    <property type="molecule type" value="Genomic_DNA"/>
</dbReference>
<dbReference type="Proteomes" id="UP000011083">
    <property type="component" value="Unassembled WGS sequence"/>
</dbReference>
<dbReference type="InterPro" id="IPR036388">
    <property type="entry name" value="WH-like_DNA-bd_sf"/>
</dbReference>
<sequence>MAELTQLERKLHSYQVILWYAPAFPPRLKQTFELDWGATQGQPDAVSKSSVYREYVDMCRREGRPALFTRAVVGKMVKRAFPDVRTKRSGPRHSVTQYYLGLRRSVMTYDPRPVPAAGCSDDALAVPPVKEEVGVSDVLDRDPGSSGSCEWSVANPSTDPQQQQDMAGHDDWKDLERQWDSTFTQRVVTTTTLDRWTTSAVATPSAAGDDEDLDRLLAWADTLAAQDEDALLLLAPDVCPSHSPSW</sequence>
<gene>
    <name evidence="3" type="ORF">ACA1_054660</name>
</gene>
<dbReference type="OrthoDB" id="10056949at2759"/>
<feature type="region of interest" description="Disordered" evidence="1">
    <location>
        <begin position="137"/>
        <end position="169"/>
    </location>
</feature>
<evidence type="ECO:0000256" key="1">
    <source>
        <dbReference type="SAM" id="MobiDB-lite"/>
    </source>
</evidence>
<feature type="compositionally biased region" description="Polar residues" evidence="1">
    <location>
        <begin position="145"/>
        <end position="165"/>
    </location>
</feature>
<protein>
    <recommendedName>
        <fullName evidence="2">RFX-type winged-helix domain-containing protein</fullName>
    </recommendedName>
</protein>
<dbReference type="GeneID" id="14921590"/>
<evidence type="ECO:0000313" key="4">
    <source>
        <dbReference type="Proteomes" id="UP000011083"/>
    </source>
</evidence>
<dbReference type="KEGG" id="acan:ACA1_054660"/>